<dbReference type="InterPro" id="IPR009292">
    <property type="entry name" value="RRP36"/>
</dbReference>
<keyword evidence="7" id="KW-1185">Reference proteome</keyword>
<keyword evidence="4" id="KW-0698">rRNA processing</keyword>
<evidence type="ECO:0000256" key="2">
    <source>
        <dbReference type="ARBA" id="ARBA00009418"/>
    </source>
</evidence>
<sequence>MVATVDPNLIPSRLRLVKVPAGRVAPPAVVLLEGQVRGTEIGRRHRGWRGAGPTSHLAHAKRAYPGVTVTYRGGEGRTFDLGRQQHRPCHAATCSWPRGAVSAGREIVREPKTQEELAVGEQWRLSALAVRKRFARVAGSHARIAREIGNADHARGACKIVNAVYKVHDEQFEFTKRLDKIIQVLLKDKCRDRNSIQIAHSGFRMVLPDNHSDQLQDDLERKLADIPFEELQKALADGSHDMHRKHAGKQHKLCRANKNRPMEISSKAQVGRFREVIQAPKRVR</sequence>
<accession>A0ABR2LGM7</accession>
<reference evidence="6 7" key="1">
    <citation type="journal article" date="2022" name="Nat. Plants">
        <title>Genomes of leafy and leafless Platanthera orchids illuminate the evolution of mycoheterotrophy.</title>
        <authorList>
            <person name="Li M.H."/>
            <person name="Liu K.W."/>
            <person name="Li Z."/>
            <person name="Lu H.C."/>
            <person name="Ye Q.L."/>
            <person name="Zhang D."/>
            <person name="Wang J.Y."/>
            <person name="Li Y.F."/>
            <person name="Zhong Z.M."/>
            <person name="Liu X."/>
            <person name="Yu X."/>
            <person name="Liu D.K."/>
            <person name="Tu X.D."/>
            <person name="Liu B."/>
            <person name="Hao Y."/>
            <person name="Liao X.Y."/>
            <person name="Jiang Y.T."/>
            <person name="Sun W.H."/>
            <person name="Chen J."/>
            <person name="Chen Y.Q."/>
            <person name="Ai Y."/>
            <person name="Zhai J.W."/>
            <person name="Wu S.S."/>
            <person name="Zhou Z."/>
            <person name="Hsiao Y.Y."/>
            <person name="Wu W.L."/>
            <person name="Chen Y.Y."/>
            <person name="Lin Y.F."/>
            <person name="Hsu J.L."/>
            <person name="Li C.Y."/>
            <person name="Wang Z.W."/>
            <person name="Zhao X."/>
            <person name="Zhong W.Y."/>
            <person name="Ma X.K."/>
            <person name="Ma L."/>
            <person name="Huang J."/>
            <person name="Chen G.Z."/>
            <person name="Huang M.Z."/>
            <person name="Huang L."/>
            <person name="Peng D.H."/>
            <person name="Luo Y.B."/>
            <person name="Zou S.Q."/>
            <person name="Chen S.P."/>
            <person name="Lan S."/>
            <person name="Tsai W.C."/>
            <person name="Van de Peer Y."/>
            <person name="Liu Z.J."/>
        </authorList>
    </citation>
    <scope>NUCLEOTIDE SEQUENCE [LARGE SCALE GENOMIC DNA]</scope>
    <source>
        <strain evidence="6">Lor288</strain>
    </source>
</reference>
<evidence type="ECO:0000256" key="5">
    <source>
        <dbReference type="ARBA" id="ARBA00023242"/>
    </source>
</evidence>
<gene>
    <name evidence="6" type="ORF">KSP40_PGU019345</name>
</gene>
<dbReference type="PANTHER" id="PTHR21738">
    <property type="entry name" value="RIBOSOMAL RNA PROCESSING PROTEIN 36 HOMOLOG"/>
    <property type="match status" value="1"/>
</dbReference>
<dbReference type="PANTHER" id="PTHR21738:SF0">
    <property type="entry name" value="RIBOSOMAL RNA PROCESSING PROTEIN 36 HOMOLOG"/>
    <property type="match status" value="1"/>
</dbReference>
<proteinExistence type="inferred from homology"/>
<evidence type="ECO:0000256" key="1">
    <source>
        <dbReference type="ARBA" id="ARBA00004604"/>
    </source>
</evidence>
<evidence type="ECO:0000256" key="3">
    <source>
        <dbReference type="ARBA" id="ARBA00022517"/>
    </source>
</evidence>
<dbReference type="EMBL" id="JBBWWR010000020">
    <property type="protein sequence ID" value="KAK8940199.1"/>
    <property type="molecule type" value="Genomic_DNA"/>
</dbReference>
<evidence type="ECO:0000256" key="4">
    <source>
        <dbReference type="ARBA" id="ARBA00022552"/>
    </source>
</evidence>
<comment type="similarity">
    <text evidence="2">Belongs to the RRP36 family.</text>
</comment>
<keyword evidence="5" id="KW-0539">Nucleus</keyword>
<comment type="caution">
    <text evidence="6">The sequence shown here is derived from an EMBL/GenBank/DDBJ whole genome shotgun (WGS) entry which is preliminary data.</text>
</comment>
<organism evidence="6 7">
    <name type="scientific">Platanthera guangdongensis</name>
    <dbReference type="NCBI Taxonomy" id="2320717"/>
    <lineage>
        <taxon>Eukaryota</taxon>
        <taxon>Viridiplantae</taxon>
        <taxon>Streptophyta</taxon>
        <taxon>Embryophyta</taxon>
        <taxon>Tracheophyta</taxon>
        <taxon>Spermatophyta</taxon>
        <taxon>Magnoliopsida</taxon>
        <taxon>Liliopsida</taxon>
        <taxon>Asparagales</taxon>
        <taxon>Orchidaceae</taxon>
        <taxon>Orchidoideae</taxon>
        <taxon>Orchideae</taxon>
        <taxon>Orchidinae</taxon>
        <taxon>Platanthera</taxon>
    </lineage>
</organism>
<evidence type="ECO:0000313" key="7">
    <source>
        <dbReference type="Proteomes" id="UP001412067"/>
    </source>
</evidence>
<evidence type="ECO:0000313" key="6">
    <source>
        <dbReference type="EMBL" id="KAK8940199.1"/>
    </source>
</evidence>
<name>A0ABR2LGM7_9ASPA</name>
<protein>
    <submittedName>
        <fullName evidence="6">Uncharacterized protein</fullName>
    </submittedName>
</protein>
<comment type="subcellular location">
    <subcellularLocation>
        <location evidence="1">Nucleus</location>
        <location evidence="1">Nucleolus</location>
    </subcellularLocation>
</comment>
<keyword evidence="3" id="KW-0690">Ribosome biogenesis</keyword>
<dbReference type="Proteomes" id="UP001412067">
    <property type="component" value="Unassembled WGS sequence"/>
</dbReference>